<reference evidence="2 3" key="1">
    <citation type="journal article" date="2010" name="Proc. Natl. Acad. Sci. U.S.A.">
        <title>Insights into evolution of multicellular fungi from the assembled chromosomes of the mushroom Coprinopsis cinerea (Coprinus cinereus).</title>
        <authorList>
            <person name="Stajich J.E."/>
            <person name="Wilke S.K."/>
            <person name="Ahren D."/>
            <person name="Au C.H."/>
            <person name="Birren B.W."/>
            <person name="Borodovsky M."/>
            <person name="Burns C."/>
            <person name="Canback B."/>
            <person name="Casselton L.A."/>
            <person name="Cheng C.K."/>
            <person name="Deng J."/>
            <person name="Dietrich F.S."/>
            <person name="Fargo D.C."/>
            <person name="Farman M.L."/>
            <person name="Gathman A.C."/>
            <person name="Goldberg J."/>
            <person name="Guigo R."/>
            <person name="Hoegger P.J."/>
            <person name="Hooker J.B."/>
            <person name="Huggins A."/>
            <person name="James T.Y."/>
            <person name="Kamada T."/>
            <person name="Kilaru S."/>
            <person name="Kodira C."/>
            <person name="Kues U."/>
            <person name="Kupfer D."/>
            <person name="Kwan H.S."/>
            <person name="Lomsadze A."/>
            <person name="Li W."/>
            <person name="Lilly W.W."/>
            <person name="Ma L.J."/>
            <person name="Mackey A.J."/>
            <person name="Manning G."/>
            <person name="Martin F."/>
            <person name="Muraguchi H."/>
            <person name="Natvig D.O."/>
            <person name="Palmerini H."/>
            <person name="Ramesh M.A."/>
            <person name="Rehmeyer C.J."/>
            <person name="Roe B.A."/>
            <person name="Shenoy N."/>
            <person name="Stanke M."/>
            <person name="Ter-Hovhannisyan V."/>
            <person name="Tunlid A."/>
            <person name="Velagapudi R."/>
            <person name="Vision T.J."/>
            <person name="Zeng Q."/>
            <person name="Zolan M.E."/>
            <person name="Pukkila P.J."/>
        </authorList>
    </citation>
    <scope>NUCLEOTIDE SEQUENCE [LARGE SCALE GENOMIC DNA]</scope>
    <source>
        <strain evidence="3">Okayama-7 / 130 / ATCC MYA-4618 / FGSC 9003</strain>
    </source>
</reference>
<feature type="region of interest" description="Disordered" evidence="1">
    <location>
        <begin position="156"/>
        <end position="200"/>
    </location>
</feature>
<feature type="compositionally biased region" description="Polar residues" evidence="1">
    <location>
        <begin position="622"/>
        <end position="633"/>
    </location>
</feature>
<dbReference type="RefSeq" id="XP_001831128.2">
    <property type="nucleotide sequence ID" value="XM_001831076.2"/>
</dbReference>
<evidence type="ECO:0000313" key="2">
    <source>
        <dbReference type="EMBL" id="EAU90750.2"/>
    </source>
</evidence>
<feature type="compositionally biased region" description="Basic and acidic residues" evidence="1">
    <location>
        <begin position="991"/>
        <end position="1009"/>
    </location>
</feature>
<feature type="compositionally biased region" description="Basic and acidic residues" evidence="1">
    <location>
        <begin position="854"/>
        <end position="878"/>
    </location>
</feature>
<feature type="compositionally biased region" description="Basic residues" evidence="1">
    <location>
        <begin position="640"/>
        <end position="666"/>
    </location>
</feature>
<feature type="compositionally biased region" description="Basic and acidic residues" evidence="1">
    <location>
        <begin position="580"/>
        <end position="591"/>
    </location>
</feature>
<keyword evidence="3" id="KW-1185">Reference proteome</keyword>
<dbReference type="GeneID" id="6007589"/>
<feature type="compositionally biased region" description="Basic residues" evidence="1">
    <location>
        <begin position="759"/>
        <end position="773"/>
    </location>
</feature>
<gene>
    <name evidence="2" type="ORF">CC1G_04019</name>
</gene>
<feature type="compositionally biased region" description="Acidic residues" evidence="1">
    <location>
        <begin position="836"/>
        <end position="848"/>
    </location>
</feature>
<organism evidence="2 3">
    <name type="scientific">Coprinopsis cinerea (strain Okayama-7 / 130 / ATCC MYA-4618 / FGSC 9003)</name>
    <name type="common">Inky cap fungus</name>
    <name type="synonym">Hormographiella aspergillata</name>
    <dbReference type="NCBI Taxonomy" id="240176"/>
    <lineage>
        <taxon>Eukaryota</taxon>
        <taxon>Fungi</taxon>
        <taxon>Dikarya</taxon>
        <taxon>Basidiomycota</taxon>
        <taxon>Agaricomycotina</taxon>
        <taxon>Agaricomycetes</taxon>
        <taxon>Agaricomycetidae</taxon>
        <taxon>Agaricales</taxon>
        <taxon>Agaricineae</taxon>
        <taxon>Psathyrellaceae</taxon>
        <taxon>Coprinopsis</taxon>
    </lineage>
</organism>
<feature type="compositionally biased region" description="Low complexity" evidence="1">
    <location>
        <begin position="467"/>
        <end position="488"/>
    </location>
</feature>
<feature type="region of interest" description="Disordered" evidence="1">
    <location>
        <begin position="836"/>
        <end position="878"/>
    </location>
</feature>
<dbReference type="VEuPathDB" id="FungiDB:CC1G_04019"/>
<feature type="region of interest" description="Disordered" evidence="1">
    <location>
        <begin position="443"/>
        <end position="515"/>
    </location>
</feature>
<feature type="compositionally biased region" description="Low complexity" evidence="1">
    <location>
        <begin position="1022"/>
        <end position="1050"/>
    </location>
</feature>
<accession>A8N8H2</accession>
<feature type="compositionally biased region" description="Basic and acidic residues" evidence="1">
    <location>
        <begin position="742"/>
        <end position="751"/>
    </location>
</feature>
<dbReference type="AlphaFoldDB" id="A8N8H2"/>
<dbReference type="STRING" id="240176.A8N8H2"/>
<comment type="caution">
    <text evidence="2">The sequence shown here is derived from an EMBL/GenBank/DDBJ whole genome shotgun (WGS) entry which is preliminary data.</text>
</comment>
<dbReference type="HOGENOM" id="CLU_274965_0_0_1"/>
<sequence>MQSRTTLLSSVASLKQATTTVDAMSSIAADTAPDSSAQSDTATLAALASSTKAIPVLDDLSDARKYFTRSKVMDTTSLARTRFSDSPQPVGSVAYEDWEDLKEVWARCLEVVDVEDPSETLPLLRGIIHECSRFLQVYDDPSVLFLAPHAVAQNGTPDKSTDPLFGTTKVDAGVGPSEPSPNAAPTIRASTSSTSATHHHSKDLPTAFHSLLGTALFFFGNIIDANPHLALEGEPRTQAFYHLYALDVFEMAERLPARTGSGGIYTGYQEDNDFTGTYSFTSDIIAQAQAAAAAHNDCCGLGAKEDWRMAITWGRTLVSLAEELLEREKLVEELFKPEEVKMAQRPPEDQESYFAYASYGRPPPPPPKAPNPASFLAEDFIMNSGMLGDGYFGGTGGRAMGFNVDGMGGLRVNGSSFMRGVNQPVSLPSAIFPLDEAIPRMNCSSMPSATPGVSSPFASRSLGGVNSSMSPGTSSSSPGSSTLSTVSGRRSRQSPYLPQTPLDDPRKHWKKDSPFMVIRSRMAPVTRRMTLGGGDVNGMPATPELAKYGIDAYDHSSAASGFTLSWWNDDEDEGNGRYPVDSKKRRDDAKKKERKRQGATVDEIMTMAVDQFSRGVLHMPRTGSSGLTGQHSNGAEGGSRRHRHKHHGHKHRHHHGHHHRHHRHGKHAEPLPHPLDGGDQLPQGFSRASHLLTIAIEVLMLAEKLPCAESRYRWASYADNVFAQMRLEESPGTNIVMLNGERMDVDGEPRSHPGSRSGSRTRRAHKSKSRARKDHGDGPSSLSFPLHPLAVHDVSTNPGLFLDSNNNDVILKARGRCALIIGSAVAEERIETFLEEFDEQEDGDEDGDGTPTNSDERQHRESKEERLQKLLKSEDAEEARGRLREAVELLEKARGIWREGVEVRRRERERVKSDVERERRAREVRNVNGKVPNADTTTVTTSPKLGEEERKKVVVKGKGRANGVSSPDRAPPKRRGIAALAAENKKKRKEKERERDAMMVVVDESHDQMDVDVEMGDVSFESQSQPQPHQSTPSLSPPVTSINSNSTTSSQDVEVLSKEEESALKACEMSMEEEDQRLLASFAAEEEEEEEEEREYAKLIAEALVTLANILVVEDGVGVGGDAGDAHARGHGMSEAEMEREELYRKAKEEMRRGGVVEVEGMI</sequence>
<dbReference type="eggNOG" id="ENOG502SHY5">
    <property type="taxonomic scope" value="Eukaryota"/>
</dbReference>
<protein>
    <submittedName>
        <fullName evidence="2">Uncharacterized protein</fullName>
    </submittedName>
</protein>
<dbReference type="InParanoid" id="A8N8H2"/>
<dbReference type="Proteomes" id="UP000001861">
    <property type="component" value="Unassembled WGS sequence"/>
</dbReference>
<evidence type="ECO:0000313" key="3">
    <source>
        <dbReference type="Proteomes" id="UP000001861"/>
    </source>
</evidence>
<feature type="region of interest" description="Disordered" evidence="1">
    <location>
        <begin position="573"/>
        <end position="601"/>
    </location>
</feature>
<feature type="region of interest" description="Disordered" evidence="1">
    <location>
        <begin position="742"/>
        <end position="784"/>
    </location>
</feature>
<evidence type="ECO:0000256" key="1">
    <source>
        <dbReference type="SAM" id="MobiDB-lite"/>
    </source>
</evidence>
<dbReference type="OrthoDB" id="3204217at2759"/>
<feature type="compositionally biased region" description="Polar residues" evidence="1">
    <location>
        <begin position="443"/>
        <end position="458"/>
    </location>
</feature>
<feature type="region of interest" description="Disordered" evidence="1">
    <location>
        <begin position="955"/>
        <end position="1072"/>
    </location>
</feature>
<name>A8N8H2_COPC7</name>
<proteinExistence type="predicted"/>
<dbReference type="EMBL" id="AACS02000007">
    <property type="protein sequence ID" value="EAU90750.2"/>
    <property type="molecule type" value="Genomic_DNA"/>
</dbReference>
<feature type="region of interest" description="Disordered" evidence="1">
    <location>
        <begin position="619"/>
        <end position="672"/>
    </location>
</feature>
<dbReference type="OMA" id="ACEMSME"/>
<dbReference type="KEGG" id="cci:CC1G_04019"/>